<proteinExistence type="predicted"/>
<keyword evidence="1" id="KW-0812">Transmembrane</keyword>
<name>A0A8J3MN18_9CHLR</name>
<sequence length="404" mass="44286">MKGNNVNRSRKIGPVLAGSVAIILLTRRLNRLDSIQTQFSIRLAQAQTQLDMMRQDVQVLLDARKRSTQRLIIFVNAIGLLSFVVAAMFLIALLCGVGASATTPTGLAGFVQRYASLAPACIDVGGVLLIARMTRAAEQRSQQPGKKDDWALRTLATIALYIVGTLLAYQSGKLVSGWYLPSYHATTSATINANNAVQASVSWLFFVIQMKLVLDPPRQLRFRRKRCALQGLAARRWLNSIAYLTGIVPLLVCVGVFIIPIFLGVGASDTSKGFAAFVQHHATFGPALFGAGCTLAIALMGRYTANSRGNAQDLRSPEEAARSWVKRLLVTYAINPVGVLSSYTSAKLVSGWYQQTYPHAAVLAVINVDNLWQSTYGWLFYLPIPLIQVVFPTWNAKRRAKKMI</sequence>
<evidence type="ECO:0000313" key="3">
    <source>
        <dbReference type="Proteomes" id="UP000612362"/>
    </source>
</evidence>
<feature type="transmembrane region" description="Helical" evidence="1">
    <location>
        <begin position="150"/>
        <end position="169"/>
    </location>
</feature>
<feature type="transmembrane region" description="Helical" evidence="1">
    <location>
        <begin position="378"/>
        <end position="396"/>
    </location>
</feature>
<keyword evidence="3" id="KW-1185">Reference proteome</keyword>
<feature type="transmembrane region" description="Helical" evidence="1">
    <location>
        <begin position="196"/>
        <end position="214"/>
    </location>
</feature>
<keyword evidence="1" id="KW-1133">Transmembrane helix</keyword>
<dbReference type="EMBL" id="BNJF01000001">
    <property type="protein sequence ID" value="GHO42237.1"/>
    <property type="molecule type" value="Genomic_DNA"/>
</dbReference>
<feature type="transmembrane region" description="Helical" evidence="1">
    <location>
        <begin position="241"/>
        <end position="263"/>
    </location>
</feature>
<feature type="transmembrane region" description="Helical" evidence="1">
    <location>
        <begin position="283"/>
        <end position="303"/>
    </location>
</feature>
<evidence type="ECO:0000256" key="1">
    <source>
        <dbReference type="SAM" id="Phobius"/>
    </source>
</evidence>
<feature type="transmembrane region" description="Helical" evidence="1">
    <location>
        <begin position="324"/>
        <end position="343"/>
    </location>
</feature>
<dbReference type="AlphaFoldDB" id="A0A8J3MN18"/>
<keyword evidence="1" id="KW-0472">Membrane</keyword>
<accession>A0A8J3MN18</accession>
<protein>
    <submittedName>
        <fullName evidence="2">Uncharacterized protein</fullName>
    </submittedName>
</protein>
<organism evidence="2 3">
    <name type="scientific">Ktedonospora formicarum</name>
    <dbReference type="NCBI Taxonomy" id="2778364"/>
    <lineage>
        <taxon>Bacteria</taxon>
        <taxon>Bacillati</taxon>
        <taxon>Chloroflexota</taxon>
        <taxon>Ktedonobacteria</taxon>
        <taxon>Ktedonobacterales</taxon>
        <taxon>Ktedonobacteraceae</taxon>
        <taxon>Ktedonospora</taxon>
    </lineage>
</organism>
<feature type="transmembrane region" description="Helical" evidence="1">
    <location>
        <begin position="71"/>
        <end position="99"/>
    </location>
</feature>
<gene>
    <name evidence="2" type="ORF">KSX_04000</name>
</gene>
<evidence type="ECO:0000313" key="2">
    <source>
        <dbReference type="EMBL" id="GHO42237.1"/>
    </source>
</evidence>
<feature type="transmembrane region" description="Helical" evidence="1">
    <location>
        <begin position="111"/>
        <end position="130"/>
    </location>
</feature>
<comment type="caution">
    <text evidence="2">The sequence shown here is derived from an EMBL/GenBank/DDBJ whole genome shotgun (WGS) entry which is preliminary data.</text>
</comment>
<reference evidence="2" key="1">
    <citation type="submission" date="2020-10" db="EMBL/GenBank/DDBJ databases">
        <title>Taxonomic study of unclassified bacteria belonging to the class Ktedonobacteria.</title>
        <authorList>
            <person name="Yabe S."/>
            <person name="Wang C.M."/>
            <person name="Zheng Y."/>
            <person name="Sakai Y."/>
            <person name="Cavaletti L."/>
            <person name="Monciardini P."/>
            <person name="Donadio S."/>
        </authorList>
    </citation>
    <scope>NUCLEOTIDE SEQUENCE</scope>
    <source>
        <strain evidence="2">SOSP1-1</strain>
    </source>
</reference>
<dbReference type="Proteomes" id="UP000612362">
    <property type="component" value="Unassembled WGS sequence"/>
</dbReference>